<feature type="coiled-coil region" evidence="1">
    <location>
        <begin position="390"/>
        <end position="424"/>
    </location>
</feature>
<comment type="caution">
    <text evidence="3">The sequence shown here is derived from an EMBL/GenBank/DDBJ whole genome shotgun (WGS) entry which is preliminary data.</text>
</comment>
<feature type="transmembrane region" description="Helical" evidence="2">
    <location>
        <begin position="365"/>
        <end position="387"/>
    </location>
</feature>
<dbReference type="RefSeq" id="WP_153095060.1">
    <property type="nucleotide sequence ID" value="NZ_JAHOMZ010000001.1"/>
</dbReference>
<keyword evidence="2" id="KW-1133">Transmembrane helix</keyword>
<dbReference type="AlphaFoldDB" id="A0A6A7VNH7"/>
<dbReference type="Gene3D" id="1.20.1170.10">
    <property type="match status" value="1"/>
</dbReference>
<name>A0A6A7VNH7_9BACT</name>
<keyword evidence="2" id="KW-0472">Membrane</keyword>
<dbReference type="CDD" id="cd14686">
    <property type="entry name" value="bZIP"/>
    <property type="match status" value="1"/>
</dbReference>
<evidence type="ECO:0000313" key="4">
    <source>
        <dbReference type="Proteomes" id="UP000358159"/>
    </source>
</evidence>
<gene>
    <name evidence="3" type="ORF">F7D42_11460</name>
</gene>
<accession>A0A6A7VNH7</accession>
<protein>
    <submittedName>
        <fullName evidence="3">Uncharacterized protein</fullName>
    </submittedName>
</protein>
<organism evidence="3 4">
    <name type="scientific">Segatella copri</name>
    <dbReference type="NCBI Taxonomy" id="165179"/>
    <lineage>
        <taxon>Bacteria</taxon>
        <taxon>Pseudomonadati</taxon>
        <taxon>Bacteroidota</taxon>
        <taxon>Bacteroidia</taxon>
        <taxon>Bacteroidales</taxon>
        <taxon>Prevotellaceae</taxon>
        <taxon>Segatella</taxon>
    </lineage>
</organism>
<keyword evidence="2" id="KW-0812">Transmembrane</keyword>
<evidence type="ECO:0000256" key="1">
    <source>
        <dbReference type="SAM" id="Coils"/>
    </source>
</evidence>
<reference evidence="3 4" key="1">
    <citation type="submission" date="2019-09" db="EMBL/GenBank/DDBJ databases">
        <title>Distinct polysaccharide growth profiles of human intestinal Prevotella copri isolates.</title>
        <authorList>
            <person name="Fehlner-Peach H."/>
            <person name="Magnabosco C."/>
            <person name="Raghavan V."/>
            <person name="Scher J.U."/>
            <person name="Tett A."/>
            <person name="Cox L.M."/>
            <person name="Gottsegen C."/>
            <person name="Watters A."/>
            <person name="Wiltshire- Gordon J.D."/>
            <person name="Segata N."/>
            <person name="Bonneau R."/>
            <person name="Littman D.R."/>
        </authorList>
    </citation>
    <scope>NUCLEOTIDE SEQUENCE [LARGE SCALE GENOMIC DNA]</scope>
    <source>
        <strain evidence="3 4">BVe41219</strain>
    </source>
</reference>
<proteinExistence type="predicted"/>
<dbReference type="EMBL" id="VZAZ01000049">
    <property type="protein sequence ID" value="MQO56309.1"/>
    <property type="molecule type" value="Genomic_DNA"/>
</dbReference>
<feature type="coiled-coil region" evidence="1">
    <location>
        <begin position="247"/>
        <end position="345"/>
    </location>
</feature>
<keyword evidence="1" id="KW-0175">Coiled coil</keyword>
<dbReference type="SUPFAM" id="SSF58100">
    <property type="entry name" value="Bacterial hemolysins"/>
    <property type="match status" value="1"/>
</dbReference>
<evidence type="ECO:0000313" key="3">
    <source>
        <dbReference type="EMBL" id="MQO56309.1"/>
    </source>
</evidence>
<evidence type="ECO:0000256" key="2">
    <source>
        <dbReference type="SAM" id="Phobius"/>
    </source>
</evidence>
<dbReference type="Proteomes" id="UP000358159">
    <property type="component" value="Unassembled WGS sequence"/>
</dbReference>
<sequence>MGLNISLFVHGVPMGQKMWGPKGDDLRYLSTFYGPKWESPEVMKVEVMTFGGVTNCYYSFVKGQNVCDSQGRAGSYFALTLRINAFYVDVQNMYNILKAAYEKMCVGLCVQDTGAMIKYLVADFQSIDSKLKDIENHIVNYIGEFSINEDLVSLLGFSAISQGASLNVNLHECMKNVALDCLKKAGKIMVSPYFLSASSAKTVEKYKAEIDMVRQKARQEIQLQQRTSQEKIASMTQESQAKMLTVKQQAEEKLRLCEQRSQQQIAQANAENNRRMQELKQNYSAVDEKLDALNQRNKELENEVTDWKRQYKQKNKELLSSDVKIQKLQEFAEKLQRDVSSLKGNSINVFPTRYTPKKSVVDRNFIIVCIVGFFVILLVGFLVYLLMGNWGNKNGKIEDLQEKVERLEKENQQLQTENGQLKISQISNTEDGLKALTISIRKNGKEVDEVECGKTYVISIVGEDTDTLKGKFEGSAFNIDASRHLMPNRKYAGKTCIIRYVHNGHMLAQKSIKIKKD</sequence>